<proteinExistence type="predicted"/>
<dbReference type="KEGG" id="acel:acsn021_20090"/>
<dbReference type="InterPro" id="IPR016477">
    <property type="entry name" value="Fructo-/Ketosamine-3-kinase"/>
</dbReference>
<feature type="domain" description="Aminoglycoside phosphotransferase" evidence="1">
    <location>
        <begin position="187"/>
        <end position="231"/>
    </location>
</feature>
<dbReference type="SUPFAM" id="SSF56112">
    <property type="entry name" value="Protein kinase-like (PK-like)"/>
    <property type="match status" value="1"/>
</dbReference>
<dbReference type="PANTHER" id="PTHR21310:SF54">
    <property type="entry name" value="AMINOGLYCOSIDE PHOSPHOTRANSFERASE DOMAIN-CONTAINING PROTEIN"/>
    <property type="match status" value="1"/>
</dbReference>
<keyword evidence="3" id="KW-1185">Reference proteome</keyword>
<dbReference type="PANTHER" id="PTHR21310">
    <property type="entry name" value="AMINOGLYCOSIDE PHOSPHOTRANSFERASE-RELATED-RELATED"/>
    <property type="match status" value="1"/>
</dbReference>
<dbReference type="Gene3D" id="3.90.1200.10">
    <property type="match status" value="1"/>
</dbReference>
<dbReference type="Proteomes" id="UP000515561">
    <property type="component" value="Chromosome"/>
</dbReference>
<protein>
    <recommendedName>
        <fullName evidence="1">Aminoglycoside phosphotransferase domain-containing protein</fullName>
    </recommendedName>
</protein>
<reference evidence="2 3" key="1">
    <citation type="journal article" date="2016" name="Int. J. Syst. Evol. Microbiol.">
        <title>Descriptions of Anaerotaenia torta gen. nov., sp. nov. and Anaerocolumna cellulosilytica gen. nov., sp. nov. isolated from a methanogenic reactor of cattle waste.</title>
        <authorList>
            <person name="Uek A."/>
            <person name="Ohtaki Y."/>
            <person name="Kaku N."/>
            <person name="Ueki K."/>
        </authorList>
    </citation>
    <scope>NUCLEOTIDE SEQUENCE [LARGE SCALE GENOMIC DNA]</scope>
    <source>
        <strain evidence="2 3">SN021</strain>
    </source>
</reference>
<dbReference type="InterPro" id="IPR011009">
    <property type="entry name" value="Kinase-like_dom_sf"/>
</dbReference>
<dbReference type="AlphaFoldDB" id="A0A6S6R4V0"/>
<dbReference type="InterPro" id="IPR002575">
    <property type="entry name" value="Aminoglycoside_PTrfase"/>
</dbReference>
<dbReference type="RefSeq" id="WP_184093324.1">
    <property type="nucleotide sequence ID" value="NZ_AP023367.1"/>
</dbReference>
<dbReference type="Pfam" id="PF03881">
    <property type="entry name" value="Fructosamin_kin"/>
    <property type="match status" value="1"/>
</dbReference>
<dbReference type="EMBL" id="AP023367">
    <property type="protein sequence ID" value="BCJ94440.1"/>
    <property type="molecule type" value="Genomic_DNA"/>
</dbReference>
<evidence type="ECO:0000313" key="3">
    <source>
        <dbReference type="Proteomes" id="UP000515561"/>
    </source>
</evidence>
<sequence>MKILNSTLENLFCIGTEDITISRCSNGDVNSSYIASYRDKKYFVKIQDKMNLPDLYENQIEREVIGAALCENQEIPCPKILYYNLDEKFIITEYMDYELLGNLWNLFNSEEKKYVKNQTLRIIEKMNRMESDYFGGIYKSGKIKRFSQWTDSYKNIVEIALGDCLRYGSIAINECNIITDKVNENCRKLNQTAQPKAVFSHLDLHWNNIFIDKNTKQIKGVFDFGSALYTPDYMGYFRLDGGFLYGTDSFYHKETICPVEINENEYQCAELLNTLDYFTFLSYKNLNYEREKQILLK</sequence>
<dbReference type="Pfam" id="PF01636">
    <property type="entry name" value="APH"/>
    <property type="match status" value="1"/>
</dbReference>
<gene>
    <name evidence="2" type="ORF">acsn021_20090</name>
</gene>
<evidence type="ECO:0000313" key="2">
    <source>
        <dbReference type="EMBL" id="BCJ94440.1"/>
    </source>
</evidence>
<accession>A0A6S6R4V0</accession>
<evidence type="ECO:0000259" key="1">
    <source>
        <dbReference type="Pfam" id="PF01636"/>
    </source>
</evidence>
<name>A0A6S6R4V0_9FIRM</name>
<organism evidence="2 3">
    <name type="scientific">Anaerocolumna cellulosilytica</name>
    <dbReference type="NCBI Taxonomy" id="433286"/>
    <lineage>
        <taxon>Bacteria</taxon>
        <taxon>Bacillati</taxon>
        <taxon>Bacillota</taxon>
        <taxon>Clostridia</taxon>
        <taxon>Lachnospirales</taxon>
        <taxon>Lachnospiraceae</taxon>
        <taxon>Anaerocolumna</taxon>
    </lineage>
</organism>
<dbReference type="InterPro" id="IPR051678">
    <property type="entry name" value="AGP_Transferase"/>
</dbReference>